<feature type="region of interest" description="Disordered" evidence="1">
    <location>
        <begin position="1"/>
        <end position="28"/>
    </location>
</feature>
<accession>A0ABP6U2U2</accession>
<feature type="region of interest" description="Disordered" evidence="1">
    <location>
        <begin position="40"/>
        <end position="61"/>
    </location>
</feature>
<evidence type="ECO:0000313" key="3">
    <source>
        <dbReference type="Proteomes" id="UP001501455"/>
    </source>
</evidence>
<keyword evidence="3" id="KW-1185">Reference proteome</keyword>
<comment type="caution">
    <text evidence="2">The sequence shown here is derived from an EMBL/GenBank/DDBJ whole genome shotgun (WGS) entry which is preliminary data.</text>
</comment>
<dbReference type="Proteomes" id="UP001501455">
    <property type="component" value="Unassembled WGS sequence"/>
</dbReference>
<reference evidence="3" key="1">
    <citation type="journal article" date="2019" name="Int. J. Syst. Evol. Microbiol.">
        <title>The Global Catalogue of Microorganisms (GCM) 10K type strain sequencing project: providing services to taxonomists for standard genome sequencing and annotation.</title>
        <authorList>
            <consortium name="The Broad Institute Genomics Platform"/>
            <consortium name="The Broad Institute Genome Sequencing Center for Infectious Disease"/>
            <person name="Wu L."/>
            <person name="Ma J."/>
        </authorList>
    </citation>
    <scope>NUCLEOTIDE SEQUENCE [LARGE SCALE GENOMIC DNA]</scope>
    <source>
        <strain evidence="3">JCM 4816</strain>
    </source>
</reference>
<feature type="compositionally biased region" description="Low complexity" evidence="1">
    <location>
        <begin position="10"/>
        <end position="28"/>
    </location>
</feature>
<organism evidence="2 3">
    <name type="scientific">Streptomyces prasinosporus</name>
    <dbReference type="NCBI Taxonomy" id="68256"/>
    <lineage>
        <taxon>Bacteria</taxon>
        <taxon>Bacillati</taxon>
        <taxon>Actinomycetota</taxon>
        <taxon>Actinomycetes</taxon>
        <taxon>Kitasatosporales</taxon>
        <taxon>Streptomycetaceae</taxon>
        <taxon>Streptomyces</taxon>
        <taxon>Streptomyces albogriseolus group</taxon>
    </lineage>
</organism>
<dbReference type="EMBL" id="BAAAXF010000060">
    <property type="protein sequence ID" value="GAA3501420.1"/>
    <property type="molecule type" value="Genomic_DNA"/>
</dbReference>
<name>A0ABP6U2U2_9ACTN</name>
<sequence length="61" mass="6135">MLRHAPPGSPRRATVRPVAGAAAAAPTDTPAILGYRAPAPLGVGAPDPGPLHPPNGEIEWP</sequence>
<evidence type="ECO:0000256" key="1">
    <source>
        <dbReference type="SAM" id="MobiDB-lite"/>
    </source>
</evidence>
<gene>
    <name evidence="2" type="ORF">GCM10019016_085270</name>
</gene>
<protein>
    <submittedName>
        <fullName evidence="2">Uncharacterized protein</fullName>
    </submittedName>
</protein>
<evidence type="ECO:0000313" key="2">
    <source>
        <dbReference type="EMBL" id="GAA3501420.1"/>
    </source>
</evidence>
<proteinExistence type="predicted"/>